<feature type="domain" description="Ubiquitin-like" evidence="2">
    <location>
        <begin position="143"/>
        <end position="214"/>
    </location>
</feature>
<dbReference type="PANTHER" id="PTHR10677">
    <property type="entry name" value="UBIQUILIN"/>
    <property type="match status" value="1"/>
</dbReference>
<dbReference type="Pfam" id="PF23195">
    <property type="entry name" value="UBQLN1"/>
    <property type="match status" value="1"/>
</dbReference>
<dbReference type="EMBL" id="VEPZ02000856">
    <property type="protein sequence ID" value="KAE8715898.1"/>
    <property type="molecule type" value="Genomic_DNA"/>
</dbReference>
<dbReference type="Gene3D" id="1.10.260.100">
    <property type="match status" value="1"/>
</dbReference>
<dbReference type="SMART" id="SM00213">
    <property type="entry name" value="UBQ"/>
    <property type="match status" value="1"/>
</dbReference>
<protein>
    <submittedName>
        <fullName evidence="3">Ubiquitin domain-containing protein DSK2b</fullName>
    </submittedName>
</protein>
<dbReference type="AlphaFoldDB" id="A0A6A3BKD7"/>
<name>A0A6A3BKD7_HIBSY</name>
<comment type="caution">
    <text evidence="3">The sequence shown here is derived from an EMBL/GenBank/DDBJ whole genome shotgun (WGS) entry which is preliminary data.</text>
</comment>
<dbReference type="GO" id="GO:0006511">
    <property type="term" value="P:ubiquitin-dependent protein catabolic process"/>
    <property type="evidence" value="ECO:0007669"/>
    <property type="project" value="TreeGrafter"/>
</dbReference>
<dbReference type="FunFam" id="1.10.260.100:FF:000001">
    <property type="entry name" value="Ubiquilin 1"/>
    <property type="match status" value="1"/>
</dbReference>
<dbReference type="Proteomes" id="UP000436088">
    <property type="component" value="Unassembled WGS sequence"/>
</dbReference>
<dbReference type="InterPro" id="IPR006636">
    <property type="entry name" value="STI1_HS-bd"/>
</dbReference>
<feature type="region of interest" description="Disordered" evidence="1">
    <location>
        <begin position="216"/>
        <end position="253"/>
    </location>
</feature>
<dbReference type="Gene3D" id="3.10.20.90">
    <property type="entry name" value="Phosphatidylinositol 3-kinase Catalytic Subunit, Chain A, domain 1"/>
    <property type="match status" value="1"/>
</dbReference>
<dbReference type="CDD" id="cd16106">
    <property type="entry name" value="Ubl_Dsk2p_like"/>
    <property type="match status" value="1"/>
</dbReference>
<evidence type="ECO:0000256" key="1">
    <source>
        <dbReference type="SAM" id="MobiDB-lite"/>
    </source>
</evidence>
<feature type="compositionally biased region" description="Polar residues" evidence="1">
    <location>
        <begin position="456"/>
        <end position="470"/>
    </location>
</feature>
<dbReference type="InterPro" id="IPR015496">
    <property type="entry name" value="Ubiquilin"/>
</dbReference>
<organism evidence="3 4">
    <name type="scientific">Hibiscus syriacus</name>
    <name type="common">Rose of Sharon</name>
    <dbReference type="NCBI Taxonomy" id="106335"/>
    <lineage>
        <taxon>Eukaryota</taxon>
        <taxon>Viridiplantae</taxon>
        <taxon>Streptophyta</taxon>
        <taxon>Embryophyta</taxon>
        <taxon>Tracheophyta</taxon>
        <taxon>Spermatophyta</taxon>
        <taxon>Magnoliopsida</taxon>
        <taxon>eudicotyledons</taxon>
        <taxon>Gunneridae</taxon>
        <taxon>Pentapetalae</taxon>
        <taxon>rosids</taxon>
        <taxon>malvids</taxon>
        <taxon>Malvales</taxon>
        <taxon>Malvaceae</taxon>
        <taxon>Malvoideae</taxon>
        <taxon>Hibiscus</taxon>
    </lineage>
</organism>
<dbReference type="SUPFAM" id="SSF54236">
    <property type="entry name" value="Ubiquitin-like"/>
    <property type="match status" value="1"/>
</dbReference>
<proteinExistence type="predicted"/>
<dbReference type="PROSITE" id="PS50053">
    <property type="entry name" value="UBIQUITIN_2"/>
    <property type="match status" value="1"/>
</dbReference>
<reference evidence="3" key="1">
    <citation type="submission" date="2019-09" db="EMBL/GenBank/DDBJ databases">
        <title>Draft genome information of white flower Hibiscus syriacus.</title>
        <authorList>
            <person name="Kim Y.-M."/>
        </authorList>
    </citation>
    <scope>NUCLEOTIDE SEQUENCE [LARGE SCALE GENOMIC DNA]</scope>
    <source>
        <strain evidence="3">YM2019G1</strain>
    </source>
</reference>
<dbReference type="Pfam" id="PF00240">
    <property type="entry name" value="ubiquitin"/>
    <property type="match status" value="1"/>
</dbReference>
<keyword evidence="4" id="KW-1185">Reference proteome</keyword>
<dbReference type="InterPro" id="IPR029071">
    <property type="entry name" value="Ubiquitin-like_domsf"/>
</dbReference>
<feature type="compositionally biased region" description="Low complexity" evidence="1">
    <location>
        <begin position="221"/>
        <end position="245"/>
    </location>
</feature>
<feature type="compositionally biased region" description="Polar residues" evidence="1">
    <location>
        <begin position="433"/>
        <end position="448"/>
    </location>
</feature>
<dbReference type="GO" id="GO:0005829">
    <property type="term" value="C:cytosol"/>
    <property type="evidence" value="ECO:0007669"/>
    <property type="project" value="TreeGrafter"/>
</dbReference>
<dbReference type="PANTHER" id="PTHR10677:SF53">
    <property type="entry name" value="UBIQUILIN-RELATED"/>
    <property type="match status" value="1"/>
</dbReference>
<accession>A0A6A3BKD7</accession>
<feature type="region of interest" description="Disordered" evidence="1">
    <location>
        <begin position="401"/>
        <end position="490"/>
    </location>
</feature>
<sequence>MSQRSHKKICSPQQRQEPVQLFASMVDKSSSSDMEARRQTNRLLYFPQPMLCSSLLYEVIGMRCENDGCCRRDEDNMQVALILNSAGHNFQLAHTSGGLQMCNGVLDEDPAASGEWGTHTMGGGDITSAMEAVSQTDAAGDAVTVDISCSPASKFSVQIKLDSTVLSFKALLARNCDIPADQQCLIYKGRILKDDQTLQSYGLEADHTVRLVRRFAPTPSPTTTNASGSISSGGSNTSQTNSRGVGLDDGGTLGPGGAGQKVSLFPGLGFGGLGGSAGLFGAGLPDFEQVHRKLTQNRDIMTELMNMPTVRNLINDPDMVGNLIMNNPQLAELIDRNPELAHLLNDPAAIHRTLEAARNPELMREILRNSDRAMSNIVSFPEGFNTLHRIYETVQEPFMNSTTLAGPTGNGGTDPFAALLGSQGGNQVRDRSTNQSSPASGTTDSPAPNTNPLPNPWSSSAGGGAQTNTTRSDHSADSRPQAPSGLGGLGLPSFEGLFGAMQDTNSLNQLMQNPIISPMMQSLLSNPSIHEPATIDFAAVSSFTA</sequence>
<gene>
    <name evidence="3" type="ORF">F3Y22_tig00110159pilonHSYRG00132</name>
</gene>
<dbReference type="GO" id="GO:0031593">
    <property type="term" value="F:polyubiquitin modification-dependent protein binding"/>
    <property type="evidence" value="ECO:0007669"/>
    <property type="project" value="TreeGrafter"/>
</dbReference>
<dbReference type="SMART" id="SM00727">
    <property type="entry name" value="STI1"/>
    <property type="match status" value="2"/>
</dbReference>
<dbReference type="GO" id="GO:0005634">
    <property type="term" value="C:nucleus"/>
    <property type="evidence" value="ECO:0007669"/>
    <property type="project" value="UniProtKB-ARBA"/>
</dbReference>
<dbReference type="InterPro" id="IPR000626">
    <property type="entry name" value="Ubiquitin-like_dom"/>
</dbReference>
<evidence type="ECO:0000259" key="2">
    <source>
        <dbReference type="PROSITE" id="PS50053"/>
    </source>
</evidence>
<evidence type="ECO:0000313" key="4">
    <source>
        <dbReference type="Proteomes" id="UP000436088"/>
    </source>
</evidence>
<evidence type="ECO:0000313" key="3">
    <source>
        <dbReference type="EMBL" id="KAE8715898.1"/>
    </source>
</evidence>